<dbReference type="EMBL" id="KI966437">
    <property type="protein sequence ID" value="EWC44624.1"/>
    <property type="molecule type" value="Genomic_DNA"/>
</dbReference>
<protein>
    <recommendedName>
        <fullName evidence="4">BTB domain-containing protein</fullName>
    </recommendedName>
</protein>
<evidence type="ECO:0008006" key="4">
    <source>
        <dbReference type="Google" id="ProtNLM"/>
    </source>
</evidence>
<proteinExistence type="predicted"/>
<evidence type="ECO:0000313" key="3">
    <source>
        <dbReference type="Proteomes" id="UP000024837"/>
    </source>
</evidence>
<accession>W7HNB7</accession>
<organism evidence="2 3">
    <name type="scientific">Drechslerella stenobrocha 248</name>
    <dbReference type="NCBI Taxonomy" id="1043628"/>
    <lineage>
        <taxon>Eukaryota</taxon>
        <taxon>Fungi</taxon>
        <taxon>Dikarya</taxon>
        <taxon>Ascomycota</taxon>
        <taxon>Pezizomycotina</taxon>
        <taxon>Orbiliomycetes</taxon>
        <taxon>Orbiliales</taxon>
        <taxon>Orbiliaceae</taxon>
        <taxon>Drechslerella</taxon>
    </lineage>
</organism>
<dbReference type="HOGENOM" id="CLU_681558_0_0_1"/>
<sequence length="416" mass="46904">MTVHDIEVESQPVASHDQLCSRCKDPLSLWSLDTPRDDEINFVQPPAASPPSPQSTAVSDTSERIESGLPEAEPDTQISLPDIGECAHKPAEQDDANINEDTKTHCISPISDLLITLQDGHTLHRYLVSSQILRVVSPVWRKQLDPDSPFHTPWRERTEEINGRTHQVMQLAGDDDDDDVADGPDTLLAVLHVLHFSPDGVPASIDFAQLRAFAVLCDKYDCVHVLRMWSRSWLDQWVSVVLEPGYEDWLFVAKVFGDERSVKELEDRLVEESSSLSVCGSYFLRKGVEVSTALIPEAVLNRIMSARAREITRQINIWRHFLQTFVADNVSKGCPNWDCVTLSYGNMIRSVEQSGLVRVFNRLEDWHGNLLDFEERTGAIHLANGTRFHGYGWCPVENLNVALRGELERRTGTEDD</sequence>
<evidence type="ECO:0000256" key="1">
    <source>
        <dbReference type="SAM" id="MobiDB-lite"/>
    </source>
</evidence>
<dbReference type="Proteomes" id="UP000024837">
    <property type="component" value="Unassembled WGS sequence"/>
</dbReference>
<gene>
    <name evidence="2" type="ORF">DRE_06613</name>
</gene>
<evidence type="ECO:0000313" key="2">
    <source>
        <dbReference type="EMBL" id="EWC44624.1"/>
    </source>
</evidence>
<feature type="region of interest" description="Disordered" evidence="1">
    <location>
        <begin position="36"/>
        <end position="80"/>
    </location>
</feature>
<dbReference type="AlphaFoldDB" id="W7HNB7"/>
<reference evidence="2 3" key="1">
    <citation type="submission" date="2013-05" db="EMBL/GenBank/DDBJ databases">
        <title>Drechslerella stenobrocha genome reveals carnivorous origination and mechanical trapping mechanism of predatory fungi.</title>
        <authorList>
            <person name="Liu X."/>
            <person name="Zhang W."/>
            <person name="Liu K."/>
        </authorList>
    </citation>
    <scope>NUCLEOTIDE SEQUENCE [LARGE SCALE GENOMIC DNA]</scope>
    <source>
        <strain evidence="2 3">248</strain>
    </source>
</reference>
<keyword evidence="3" id="KW-1185">Reference proteome</keyword>
<name>W7HNB7_9PEZI</name>
<dbReference type="OrthoDB" id="5275938at2759"/>